<dbReference type="EnsemblPlants" id="Pp3c18_680V3.1">
    <property type="protein sequence ID" value="PAC:32982542.CDS.1"/>
    <property type="gene ID" value="Pp3c18_680"/>
</dbReference>
<dbReference type="RefSeq" id="XP_024403044.1">
    <property type="nucleotide sequence ID" value="XM_024547276.2"/>
</dbReference>
<sequence>MGVFTILSSKIRRMTRFKCVCSAIAVSSVVVMILLVDILNMSGPFPHTHSLTNRFEALSNPRLILKELPNTLSTIQKSAGLKLLDYTNGINNEVEFTDAQFVETVEEQYNRIISSQKWLRQRVSWEEQDLQKAPEMVDTSQELTVTIFSAPPAFTRSEGDLNRQALLSWLHLSPRPHVVLLGNHSSLHQVAEEFPGLVTVEPHIDYSFTGLPLFNSMVARANTVDTNVTVLVQPNVMLLQDFMPGLRKLAGTFTDWALVAQRLEVADLPFKFIHKGGGIIFLVHSVTGESMIDREMASFVRTSGKLDLLEGVNLWAWNVAADGSSLFASPMPTFAYAAGYHDQWMARGLVSGSRIVVDATDALIGFHVQGASTQVLGMADQTQAQTESWSLAGKEWQNIANLYLYRKNRDISAEEKDLLSGGWKLIGCPEPAMIRLCISETQSASNPCRCENLLSTSVPGIRYAETFLEKEARLRLEVIRIPALGTSPEYVLSMDQLLPELADSKKNVALVGVKSSHKDMLWSFICRARALGVNNVIVAAFDKSIYKSALVRGIPVFYVPLPESASDSEAVIARSDVSTNCSQQLTQRKLQVVLQILQKGYHVVWSDVDVIWFQNPLPRLTAFPTGTFLVVSDEPNMNLPANGRGRVDSGFFYAQSEKATIKAFKDLISYASEAPEQPEQLVFGHVLCGKGAQHRVGVTECKAASSGLRTSFLNRRTFANGIVNDYWWHENVTEAALSSGVYVLHNNWIHGAAEKVRRQKAKHVWFYNDVDKMCLHAWQRPHQRLTDSSRPTLLVDGNI</sequence>
<gene>
    <name evidence="4" type="primary">LOC112295534</name>
    <name evidence="3" type="ORF">PHYPA_022592</name>
</gene>
<evidence type="ECO:0000313" key="3">
    <source>
        <dbReference type="EMBL" id="PNR34694.1"/>
    </source>
</evidence>
<dbReference type="GO" id="GO:0016757">
    <property type="term" value="F:glycosyltransferase activity"/>
    <property type="evidence" value="ECO:0000318"/>
    <property type="project" value="GO_Central"/>
</dbReference>
<feature type="domain" description="Nucleotide-diphospho-sugar transferase" evidence="2">
    <location>
        <begin position="533"/>
        <end position="758"/>
    </location>
</feature>
<reference evidence="3 5" key="2">
    <citation type="journal article" date="2018" name="Plant J.">
        <title>The Physcomitrella patens chromosome-scale assembly reveals moss genome structure and evolution.</title>
        <authorList>
            <person name="Lang D."/>
            <person name="Ullrich K.K."/>
            <person name="Murat F."/>
            <person name="Fuchs J."/>
            <person name="Jenkins J."/>
            <person name="Haas F.B."/>
            <person name="Piednoel M."/>
            <person name="Gundlach H."/>
            <person name="Van Bel M."/>
            <person name="Meyberg R."/>
            <person name="Vives C."/>
            <person name="Morata J."/>
            <person name="Symeonidi A."/>
            <person name="Hiss M."/>
            <person name="Muchero W."/>
            <person name="Kamisugi Y."/>
            <person name="Saleh O."/>
            <person name="Blanc G."/>
            <person name="Decker E.L."/>
            <person name="van Gessel N."/>
            <person name="Grimwood J."/>
            <person name="Hayes R.D."/>
            <person name="Graham S.W."/>
            <person name="Gunter L.E."/>
            <person name="McDaniel S.F."/>
            <person name="Hoernstein S.N.W."/>
            <person name="Larsson A."/>
            <person name="Li F.W."/>
            <person name="Perroud P.F."/>
            <person name="Phillips J."/>
            <person name="Ranjan P."/>
            <person name="Rokshar D.S."/>
            <person name="Rothfels C.J."/>
            <person name="Schneider L."/>
            <person name="Shu S."/>
            <person name="Stevenson D.W."/>
            <person name="Thummler F."/>
            <person name="Tillich M."/>
            <person name="Villarreal Aguilar J.C."/>
            <person name="Widiez T."/>
            <person name="Wong G.K."/>
            <person name="Wymore A."/>
            <person name="Zhang Y."/>
            <person name="Zimmer A.D."/>
            <person name="Quatrano R.S."/>
            <person name="Mayer K.F.X."/>
            <person name="Goodstein D."/>
            <person name="Casacuberta J.M."/>
            <person name="Vandepoele K."/>
            <person name="Reski R."/>
            <person name="Cuming A.C."/>
            <person name="Tuskan G.A."/>
            <person name="Maumus F."/>
            <person name="Salse J."/>
            <person name="Schmutz J."/>
            <person name="Rensing S.A."/>
        </authorList>
    </citation>
    <scope>NUCLEOTIDE SEQUENCE [LARGE SCALE GENOMIC DNA]</scope>
    <source>
        <strain evidence="4 5">cv. Gransden 2004</strain>
    </source>
</reference>
<evidence type="ECO:0000256" key="1">
    <source>
        <dbReference type="SAM" id="Phobius"/>
    </source>
</evidence>
<dbReference type="OMA" id="NIHCANS"/>
<protein>
    <recommendedName>
        <fullName evidence="2">Nucleotide-diphospho-sugar transferase domain-containing protein</fullName>
    </recommendedName>
</protein>
<dbReference type="Gramene" id="Pp3c18_680V3.1">
    <property type="protein sequence ID" value="PAC:32982542.CDS.1"/>
    <property type="gene ID" value="Pp3c18_680"/>
</dbReference>
<dbReference type="OrthoDB" id="540503at2759"/>
<reference evidence="4" key="3">
    <citation type="submission" date="2020-12" db="UniProtKB">
        <authorList>
            <consortium name="EnsemblPlants"/>
        </authorList>
    </citation>
    <scope>IDENTIFICATION</scope>
</reference>
<name>A0A2K1IZH9_PHYPA</name>
<keyword evidence="1" id="KW-0812">Transmembrane</keyword>
<keyword evidence="1" id="KW-1133">Transmembrane helix</keyword>
<feature type="transmembrane region" description="Helical" evidence="1">
    <location>
        <begin position="20"/>
        <end position="39"/>
    </location>
</feature>
<keyword evidence="1" id="KW-0472">Membrane</keyword>
<dbReference type="Proteomes" id="UP000006727">
    <property type="component" value="Chromosome 18"/>
</dbReference>
<dbReference type="InterPro" id="IPR005069">
    <property type="entry name" value="Nucl-diP-sugar_transferase"/>
</dbReference>
<organism evidence="3">
    <name type="scientific">Physcomitrium patens</name>
    <name type="common">Spreading-leaved earth moss</name>
    <name type="synonym">Physcomitrella patens</name>
    <dbReference type="NCBI Taxonomy" id="3218"/>
    <lineage>
        <taxon>Eukaryota</taxon>
        <taxon>Viridiplantae</taxon>
        <taxon>Streptophyta</taxon>
        <taxon>Embryophyta</taxon>
        <taxon>Bryophyta</taxon>
        <taxon>Bryophytina</taxon>
        <taxon>Bryopsida</taxon>
        <taxon>Funariidae</taxon>
        <taxon>Funariales</taxon>
        <taxon>Funariaceae</taxon>
        <taxon>Physcomitrium</taxon>
    </lineage>
</organism>
<dbReference type="EnsemblPlants" id="Pp3c18_680V3.2">
    <property type="protein sequence ID" value="PAC:32982543.CDS.1"/>
    <property type="gene ID" value="Pp3c18_680"/>
</dbReference>
<dbReference type="PaxDb" id="3218-PP1S151_80V6.1"/>
<dbReference type="GeneID" id="112295534"/>
<proteinExistence type="predicted"/>
<dbReference type="GO" id="GO:0005794">
    <property type="term" value="C:Golgi apparatus"/>
    <property type="evidence" value="ECO:0000318"/>
    <property type="project" value="GO_Central"/>
</dbReference>
<reference evidence="3 5" key="1">
    <citation type="journal article" date="2008" name="Science">
        <title>The Physcomitrella genome reveals evolutionary insights into the conquest of land by plants.</title>
        <authorList>
            <person name="Rensing S."/>
            <person name="Lang D."/>
            <person name="Zimmer A."/>
            <person name="Terry A."/>
            <person name="Salamov A."/>
            <person name="Shapiro H."/>
            <person name="Nishiyama T."/>
            <person name="Perroud P.-F."/>
            <person name="Lindquist E."/>
            <person name="Kamisugi Y."/>
            <person name="Tanahashi T."/>
            <person name="Sakakibara K."/>
            <person name="Fujita T."/>
            <person name="Oishi K."/>
            <person name="Shin-I T."/>
            <person name="Kuroki Y."/>
            <person name="Toyoda A."/>
            <person name="Suzuki Y."/>
            <person name="Hashimoto A."/>
            <person name="Yamaguchi K."/>
            <person name="Sugano A."/>
            <person name="Kohara Y."/>
            <person name="Fujiyama A."/>
            <person name="Anterola A."/>
            <person name="Aoki S."/>
            <person name="Ashton N."/>
            <person name="Barbazuk W.B."/>
            <person name="Barker E."/>
            <person name="Bennetzen J."/>
            <person name="Bezanilla M."/>
            <person name="Blankenship R."/>
            <person name="Cho S.H."/>
            <person name="Dutcher S."/>
            <person name="Estelle M."/>
            <person name="Fawcett J.A."/>
            <person name="Gundlach H."/>
            <person name="Hanada K."/>
            <person name="Heyl A."/>
            <person name="Hicks K.A."/>
            <person name="Hugh J."/>
            <person name="Lohr M."/>
            <person name="Mayer K."/>
            <person name="Melkozernov A."/>
            <person name="Murata T."/>
            <person name="Nelson D."/>
            <person name="Pils B."/>
            <person name="Prigge M."/>
            <person name="Reiss B."/>
            <person name="Renner T."/>
            <person name="Rombauts S."/>
            <person name="Rushton P."/>
            <person name="Sanderfoot A."/>
            <person name="Schween G."/>
            <person name="Shiu S.-H."/>
            <person name="Stueber K."/>
            <person name="Theodoulou F.L."/>
            <person name="Tu H."/>
            <person name="Van de Peer Y."/>
            <person name="Verrier P.J."/>
            <person name="Waters E."/>
            <person name="Wood A."/>
            <person name="Yang L."/>
            <person name="Cove D."/>
            <person name="Cuming A."/>
            <person name="Hasebe M."/>
            <person name="Lucas S."/>
            <person name="Mishler D.B."/>
            <person name="Reski R."/>
            <person name="Grigoriev I."/>
            <person name="Quatrano R.S."/>
            <person name="Boore J.L."/>
        </authorList>
    </citation>
    <scope>NUCLEOTIDE SEQUENCE [LARGE SCALE GENOMIC DNA]</scope>
    <source>
        <strain evidence="4 5">cv. Gransden 2004</strain>
    </source>
</reference>
<evidence type="ECO:0000313" key="4">
    <source>
        <dbReference type="EnsemblPlants" id="PAC:32982542.CDS.1"/>
    </source>
</evidence>
<keyword evidence="5" id="KW-1185">Reference proteome</keyword>
<dbReference type="EMBL" id="ABEU02000018">
    <property type="protein sequence ID" value="PNR34694.1"/>
    <property type="molecule type" value="Genomic_DNA"/>
</dbReference>
<dbReference type="PANTHER" id="PTHR47483:SF1">
    <property type="entry name" value="BETA-ARABINOFURANOSYLTRANSFERASE RAY1"/>
    <property type="match status" value="1"/>
</dbReference>
<dbReference type="EnsemblPlants" id="Pp3c18_680V3.3">
    <property type="protein sequence ID" value="PAC:32982544.CDS.1"/>
    <property type="gene ID" value="Pp3c18_680"/>
</dbReference>
<dbReference type="Gramene" id="Pp3c18_680V3.3">
    <property type="protein sequence ID" value="PAC:32982544.CDS.1"/>
    <property type="gene ID" value="Pp3c18_680"/>
</dbReference>
<dbReference type="PANTHER" id="PTHR47483">
    <property type="entry name" value="BETA-ARABINOFURANOSYLTRANSFERASE RAY1"/>
    <property type="match status" value="1"/>
</dbReference>
<dbReference type="InterPro" id="IPR044575">
    <property type="entry name" value="RAY1-like"/>
</dbReference>
<dbReference type="Gramene" id="Pp3c18_680V3.2">
    <property type="protein sequence ID" value="PAC:32982543.CDS.1"/>
    <property type="gene ID" value="Pp3c18_680"/>
</dbReference>
<evidence type="ECO:0000259" key="2">
    <source>
        <dbReference type="Pfam" id="PF03407"/>
    </source>
</evidence>
<evidence type="ECO:0000313" key="5">
    <source>
        <dbReference type="Proteomes" id="UP000006727"/>
    </source>
</evidence>
<dbReference type="GO" id="GO:0042546">
    <property type="term" value="P:cell wall biogenesis"/>
    <property type="evidence" value="ECO:0000318"/>
    <property type="project" value="GO_Central"/>
</dbReference>
<dbReference type="AlphaFoldDB" id="A0A2K1IZH9"/>
<accession>A0A2K1IZH9</accession>
<dbReference type="Pfam" id="PF03407">
    <property type="entry name" value="Nucleotid_trans"/>
    <property type="match status" value="1"/>
</dbReference>